<dbReference type="GO" id="GO:0010468">
    <property type="term" value="P:regulation of gene expression"/>
    <property type="evidence" value="ECO:0007669"/>
    <property type="project" value="InterPro"/>
</dbReference>
<dbReference type="PIRSF" id="PIRSF038991">
    <property type="entry name" value="Protein_AbrB"/>
    <property type="match status" value="1"/>
</dbReference>
<gene>
    <name evidence="2" type="ORF">PEV8663_02085</name>
</gene>
<keyword evidence="1" id="KW-0812">Transmembrane</keyword>
<proteinExistence type="predicted"/>
<keyword evidence="3" id="KW-1185">Reference proteome</keyword>
<feature type="transmembrane region" description="Helical" evidence="1">
    <location>
        <begin position="57"/>
        <end position="75"/>
    </location>
</feature>
<feature type="transmembrane region" description="Helical" evidence="1">
    <location>
        <begin position="172"/>
        <end position="190"/>
    </location>
</feature>
<feature type="transmembrane region" description="Helical" evidence="1">
    <location>
        <begin position="258"/>
        <end position="280"/>
    </location>
</feature>
<feature type="transmembrane region" description="Helical" evidence="1">
    <location>
        <begin position="300"/>
        <end position="327"/>
    </location>
</feature>
<feature type="transmembrane region" description="Helical" evidence="1">
    <location>
        <begin position="5"/>
        <end position="21"/>
    </location>
</feature>
<organism evidence="2 3">
    <name type="scientific">Pelagimonas varians</name>
    <dbReference type="NCBI Taxonomy" id="696760"/>
    <lineage>
        <taxon>Bacteria</taxon>
        <taxon>Pseudomonadati</taxon>
        <taxon>Pseudomonadota</taxon>
        <taxon>Alphaproteobacteria</taxon>
        <taxon>Rhodobacterales</taxon>
        <taxon>Roseobacteraceae</taxon>
        <taxon>Pelagimonas</taxon>
    </lineage>
</organism>
<keyword evidence="2" id="KW-0560">Oxidoreductase</keyword>
<dbReference type="AlphaFoldDB" id="A0A238KCV8"/>
<dbReference type="OrthoDB" id="7157734at2"/>
<dbReference type="PANTHER" id="PTHR38457">
    <property type="entry name" value="REGULATOR ABRB-RELATED"/>
    <property type="match status" value="1"/>
</dbReference>
<feature type="transmembrane region" description="Helical" evidence="1">
    <location>
        <begin position="142"/>
        <end position="160"/>
    </location>
</feature>
<accession>A0A238KCV8</accession>
<dbReference type="GO" id="GO:0004497">
    <property type="term" value="F:monooxygenase activity"/>
    <property type="evidence" value="ECO:0007669"/>
    <property type="project" value="UniProtKB-KW"/>
</dbReference>
<feature type="transmembrane region" description="Helical" evidence="1">
    <location>
        <begin position="27"/>
        <end position="45"/>
    </location>
</feature>
<evidence type="ECO:0000313" key="3">
    <source>
        <dbReference type="Proteomes" id="UP000220836"/>
    </source>
</evidence>
<dbReference type="GO" id="GO:0016020">
    <property type="term" value="C:membrane"/>
    <property type="evidence" value="ECO:0007669"/>
    <property type="project" value="InterPro"/>
</dbReference>
<keyword evidence="1" id="KW-0472">Membrane</keyword>
<name>A0A238KCV8_9RHOB</name>
<keyword evidence="2" id="KW-0503">Monooxygenase</keyword>
<dbReference type="InterPro" id="IPR007820">
    <property type="entry name" value="AbrB_fam"/>
</dbReference>
<dbReference type="Proteomes" id="UP000220836">
    <property type="component" value="Unassembled WGS sequence"/>
</dbReference>
<dbReference type="PANTHER" id="PTHR38457:SF1">
    <property type="entry name" value="REGULATOR ABRB-RELATED"/>
    <property type="match status" value="1"/>
</dbReference>
<evidence type="ECO:0000256" key="1">
    <source>
        <dbReference type="SAM" id="Phobius"/>
    </source>
</evidence>
<sequence>MKNTLYPIVISVLGVAVFQTTGLPLPFLLGPIVACLIAALVGVPMRGNALLNDGMRTILGVAVGATFTMPLLLSMTSMWPTLLLIPVMIAAIGAIGVPYFQRLWGYDFATSYYASMPGGFQDMVLFGEDAGADVRVLSLIHATRVMVIVIALPFILRWAWNADLSTPPGDPAATIAPSQLALMVFCGIAGWRLALRLGMFGASILGPLILAASLALTGVLQHRPPAEAIWAAQFFIGMGVGAKYAGVTMTEVRTSVTAAIGFCVILLILTICFAEFIHLLDLAPAMETILAFAPGGQAELTVLALIVGADMAFVIAHHVLRIFVVIMGAPLFARLFRTDTPD</sequence>
<feature type="transmembrane region" description="Helical" evidence="1">
    <location>
        <begin position="197"/>
        <end position="216"/>
    </location>
</feature>
<protein>
    <submittedName>
        <fullName evidence="2">Ammonia monooxygenase</fullName>
    </submittedName>
</protein>
<reference evidence="2 3" key="1">
    <citation type="submission" date="2017-05" db="EMBL/GenBank/DDBJ databases">
        <authorList>
            <person name="Song R."/>
            <person name="Chenine A.L."/>
            <person name="Ruprecht R.M."/>
        </authorList>
    </citation>
    <scope>NUCLEOTIDE SEQUENCE [LARGE SCALE GENOMIC DNA]</scope>
    <source>
        <strain evidence="2 3">CECT 8663</strain>
    </source>
</reference>
<dbReference type="EMBL" id="FXYH01000006">
    <property type="protein sequence ID" value="SMX40688.1"/>
    <property type="molecule type" value="Genomic_DNA"/>
</dbReference>
<dbReference type="InterPro" id="IPR017516">
    <property type="entry name" value="AbrB_dup"/>
</dbReference>
<dbReference type="NCBIfam" id="TIGR03082">
    <property type="entry name" value="Gneg_AbrB_dup"/>
    <property type="match status" value="1"/>
</dbReference>
<keyword evidence="1" id="KW-1133">Transmembrane helix</keyword>
<dbReference type="Pfam" id="PF05145">
    <property type="entry name" value="AbrB"/>
    <property type="match status" value="1"/>
</dbReference>
<feature type="transmembrane region" description="Helical" evidence="1">
    <location>
        <begin position="81"/>
        <end position="100"/>
    </location>
</feature>
<dbReference type="RefSeq" id="WP_097804585.1">
    <property type="nucleotide sequence ID" value="NZ_FXYH01000006.1"/>
</dbReference>
<feature type="transmembrane region" description="Helical" evidence="1">
    <location>
        <begin position="228"/>
        <end position="246"/>
    </location>
</feature>
<evidence type="ECO:0000313" key="2">
    <source>
        <dbReference type="EMBL" id="SMX40688.1"/>
    </source>
</evidence>